<evidence type="ECO:0000256" key="16">
    <source>
        <dbReference type="PIRSR" id="PIRSR600823-3"/>
    </source>
</evidence>
<feature type="binding site" evidence="16">
    <location>
        <position position="94"/>
    </location>
    <ligand>
        <name>Ca(2+)</name>
        <dbReference type="ChEBI" id="CHEBI:29108"/>
        <label>1</label>
    </ligand>
</feature>
<evidence type="ECO:0000256" key="17">
    <source>
        <dbReference type="PIRSR" id="PIRSR600823-4"/>
    </source>
</evidence>
<evidence type="ECO:0000256" key="11">
    <source>
        <dbReference type="ARBA" id="ARBA00023157"/>
    </source>
</evidence>
<feature type="disulfide bond" evidence="18">
    <location>
        <begin position="74"/>
        <end position="79"/>
    </location>
</feature>
<feature type="chain" id="PRO_5043111163" description="Peroxidase" evidence="19">
    <location>
        <begin position="31"/>
        <end position="333"/>
    </location>
</feature>
<feature type="binding site" evidence="16">
    <location>
        <position position="78"/>
    </location>
    <ligand>
        <name>Ca(2+)</name>
        <dbReference type="ChEBI" id="CHEBI:29108"/>
        <label>1</label>
    </ligand>
</feature>
<evidence type="ECO:0000256" key="7">
    <source>
        <dbReference type="ARBA" id="ARBA00022723"/>
    </source>
</evidence>
<dbReference type="InterPro" id="IPR000823">
    <property type="entry name" value="Peroxidase_pln"/>
</dbReference>
<evidence type="ECO:0000256" key="6">
    <source>
        <dbReference type="ARBA" id="ARBA00022617"/>
    </source>
</evidence>
<name>A0AAV9D3I7_ACOCL</name>
<feature type="binding site" evidence="16">
    <location>
        <position position="252"/>
    </location>
    <ligand>
        <name>Ca(2+)</name>
        <dbReference type="ChEBI" id="CHEBI:29108"/>
        <label>2</label>
    </ligand>
</feature>
<keyword evidence="12" id="KW-0873">Pyrrolidone carboxylic acid</keyword>
<comment type="similarity">
    <text evidence="19">Belongs to the peroxidase family. Classical plant (class III) peroxidase subfamily.</text>
</comment>
<dbReference type="PROSITE" id="PS50873">
    <property type="entry name" value="PEROXIDASE_4"/>
    <property type="match status" value="1"/>
</dbReference>
<dbReference type="PRINTS" id="PR00458">
    <property type="entry name" value="PEROXIDASE"/>
</dbReference>
<evidence type="ECO:0000256" key="3">
    <source>
        <dbReference type="ARBA" id="ARBA00006873"/>
    </source>
</evidence>
<sequence length="333" mass="36138">MTTTIPSIPMAASIPSILILLILLSTTSEAKLSLDYYKSTCPKALDIISSAIVNKQINNPTTAAATVRLFFHDCFVGGCDASVLITSNSFNRAERDADINLSLPGDAFDGIVRAKAALELSCPGIVSCADILAVAARDLISMVGGPFYPVRLGRKDSFISKSTLVEGNLPRPTMSVPQMIDLFSNKGFTVQEMVALSGAHTIGFSHCKEFAARINGSVVSPSLNPRYAEGLKKACANYKSDSTIAVFNDVMTPNKFDNMYFQNLPRGLGLLASDEGMLSDPRTAPFVRLYAMNQTAFFDDFVHAMQKLSVYGVKTGRRGEVRRRCDEFNNLTT</sequence>
<dbReference type="GO" id="GO:0006979">
    <property type="term" value="P:response to oxidative stress"/>
    <property type="evidence" value="ECO:0007669"/>
    <property type="project" value="UniProtKB-UniRule"/>
</dbReference>
<dbReference type="PRINTS" id="PR00461">
    <property type="entry name" value="PLPEROXIDASE"/>
</dbReference>
<evidence type="ECO:0000256" key="1">
    <source>
        <dbReference type="ARBA" id="ARBA00000189"/>
    </source>
</evidence>
<keyword evidence="8 16" id="KW-0106">Calcium</keyword>
<dbReference type="SUPFAM" id="SSF48113">
    <property type="entry name" value="Heme-dependent peroxidases"/>
    <property type="match status" value="1"/>
</dbReference>
<feature type="binding site" evidence="16">
    <location>
        <position position="82"/>
    </location>
    <ligand>
        <name>Ca(2+)</name>
        <dbReference type="ChEBI" id="CHEBI:29108"/>
        <label>1</label>
    </ligand>
</feature>
<reference evidence="21" key="1">
    <citation type="journal article" date="2023" name="Nat. Commun.">
        <title>Diploid and tetraploid genomes of Acorus and the evolution of monocots.</title>
        <authorList>
            <person name="Ma L."/>
            <person name="Liu K.W."/>
            <person name="Li Z."/>
            <person name="Hsiao Y.Y."/>
            <person name="Qi Y."/>
            <person name="Fu T."/>
            <person name="Tang G.D."/>
            <person name="Zhang D."/>
            <person name="Sun W.H."/>
            <person name="Liu D.K."/>
            <person name="Li Y."/>
            <person name="Chen G.Z."/>
            <person name="Liu X.D."/>
            <person name="Liao X.Y."/>
            <person name="Jiang Y.T."/>
            <person name="Yu X."/>
            <person name="Hao Y."/>
            <person name="Huang J."/>
            <person name="Zhao X.W."/>
            <person name="Ke S."/>
            <person name="Chen Y.Y."/>
            <person name="Wu W.L."/>
            <person name="Hsu J.L."/>
            <person name="Lin Y.F."/>
            <person name="Huang M.D."/>
            <person name="Li C.Y."/>
            <person name="Huang L."/>
            <person name="Wang Z.W."/>
            <person name="Zhao X."/>
            <person name="Zhong W.Y."/>
            <person name="Peng D.H."/>
            <person name="Ahmad S."/>
            <person name="Lan S."/>
            <person name="Zhang J.S."/>
            <person name="Tsai W.C."/>
            <person name="Van de Peer Y."/>
            <person name="Liu Z.J."/>
        </authorList>
    </citation>
    <scope>NUCLEOTIDE SEQUENCE</scope>
    <source>
        <strain evidence="21">CP</strain>
    </source>
</reference>
<feature type="disulfide bond" evidence="18">
    <location>
        <begin position="207"/>
        <end position="235"/>
    </location>
</feature>
<keyword evidence="9 19" id="KW-0560">Oxidoreductase</keyword>
<keyword evidence="7 16" id="KW-0479">Metal-binding</keyword>
<protein>
    <recommendedName>
        <fullName evidence="4 19">Peroxidase</fullName>
        <ecNumber evidence="4 19">1.11.1.7</ecNumber>
    </recommendedName>
</protein>
<keyword evidence="5 19" id="KW-0575">Peroxidase</keyword>
<accession>A0AAV9D3I7</accession>
<dbReference type="Gene3D" id="1.10.420.10">
    <property type="entry name" value="Peroxidase, domain 2"/>
    <property type="match status" value="1"/>
</dbReference>
<gene>
    <name evidence="21" type="primary">PER63</name>
    <name evidence="21" type="ORF">QJS10_CPB15g01802</name>
</gene>
<dbReference type="GO" id="GO:0046872">
    <property type="term" value="F:metal ion binding"/>
    <property type="evidence" value="ECO:0007669"/>
    <property type="project" value="UniProtKB-UniRule"/>
</dbReference>
<organism evidence="21 22">
    <name type="scientific">Acorus calamus</name>
    <name type="common">Sweet flag</name>
    <dbReference type="NCBI Taxonomy" id="4465"/>
    <lineage>
        <taxon>Eukaryota</taxon>
        <taxon>Viridiplantae</taxon>
        <taxon>Streptophyta</taxon>
        <taxon>Embryophyta</taxon>
        <taxon>Tracheophyta</taxon>
        <taxon>Spermatophyta</taxon>
        <taxon>Magnoliopsida</taxon>
        <taxon>Liliopsida</taxon>
        <taxon>Acoraceae</taxon>
        <taxon>Acorus</taxon>
    </lineage>
</organism>
<feature type="binding site" evidence="15">
    <location>
        <position position="170"/>
    </location>
    <ligand>
        <name>substrate</name>
    </ligand>
</feature>
<keyword evidence="22" id="KW-1185">Reference proteome</keyword>
<keyword evidence="11 18" id="KW-1015">Disulfide bond</keyword>
<feature type="disulfide bond" evidence="18">
    <location>
        <begin position="128"/>
        <end position="325"/>
    </location>
</feature>
<feature type="site" description="Transition state stabilizer" evidence="17">
    <location>
        <position position="68"/>
    </location>
</feature>
<dbReference type="InterPro" id="IPR019793">
    <property type="entry name" value="Peroxidases_heam-ligand_BS"/>
</dbReference>
<dbReference type="Proteomes" id="UP001180020">
    <property type="component" value="Unassembled WGS sequence"/>
</dbReference>
<feature type="signal peptide" evidence="19">
    <location>
        <begin position="1"/>
        <end position="30"/>
    </location>
</feature>
<dbReference type="GO" id="GO:0140825">
    <property type="term" value="F:lactoperoxidase activity"/>
    <property type="evidence" value="ECO:0007669"/>
    <property type="project" value="UniProtKB-EC"/>
</dbReference>
<feature type="domain" description="Plant heme peroxidase family profile" evidence="20">
    <location>
        <begin position="31"/>
        <end position="329"/>
    </location>
</feature>
<feature type="active site" description="Proton acceptor" evidence="14">
    <location>
        <position position="72"/>
    </location>
</feature>
<dbReference type="EMBL" id="JAUJYO010000015">
    <property type="protein sequence ID" value="KAK1295785.1"/>
    <property type="molecule type" value="Genomic_DNA"/>
</dbReference>
<evidence type="ECO:0000256" key="10">
    <source>
        <dbReference type="ARBA" id="ARBA00023004"/>
    </source>
</evidence>
<dbReference type="InterPro" id="IPR010255">
    <property type="entry name" value="Haem_peroxidase_sf"/>
</dbReference>
<dbReference type="AlphaFoldDB" id="A0AAV9D3I7"/>
<comment type="caution">
    <text evidence="21">The sequence shown here is derived from an EMBL/GenBank/DDBJ whole genome shotgun (WGS) entry which is preliminary data.</text>
</comment>
<dbReference type="PANTHER" id="PTHR31517">
    <property type="match status" value="1"/>
</dbReference>
<evidence type="ECO:0000256" key="9">
    <source>
        <dbReference type="ARBA" id="ARBA00023002"/>
    </source>
</evidence>
<evidence type="ECO:0000256" key="15">
    <source>
        <dbReference type="PIRSR" id="PIRSR600823-2"/>
    </source>
</evidence>
<evidence type="ECO:0000256" key="13">
    <source>
        <dbReference type="ARBA" id="ARBA00023324"/>
    </source>
</evidence>
<dbReference type="Pfam" id="PF00141">
    <property type="entry name" value="peroxidase"/>
    <property type="match status" value="1"/>
</dbReference>
<feature type="disulfide bond" evidence="18">
    <location>
        <begin position="41"/>
        <end position="122"/>
    </location>
</feature>
<dbReference type="PANTHER" id="PTHR31517:SF17">
    <property type="entry name" value="PEROXIDASE 6"/>
    <property type="match status" value="1"/>
</dbReference>
<evidence type="ECO:0000256" key="4">
    <source>
        <dbReference type="ARBA" id="ARBA00012313"/>
    </source>
</evidence>
<dbReference type="InterPro" id="IPR019794">
    <property type="entry name" value="Peroxidases_AS"/>
</dbReference>
<feature type="binding site" evidence="16">
    <location>
        <position position="249"/>
    </location>
    <ligand>
        <name>Ca(2+)</name>
        <dbReference type="ChEBI" id="CHEBI:29108"/>
        <label>2</label>
    </ligand>
</feature>
<dbReference type="CDD" id="cd00693">
    <property type="entry name" value="secretory_peroxidase"/>
    <property type="match status" value="1"/>
</dbReference>
<dbReference type="Gene3D" id="1.10.520.10">
    <property type="match status" value="1"/>
</dbReference>
<evidence type="ECO:0000313" key="22">
    <source>
        <dbReference type="Proteomes" id="UP001180020"/>
    </source>
</evidence>
<dbReference type="FunFam" id="1.10.420.10:FF:000001">
    <property type="entry name" value="Peroxidase"/>
    <property type="match status" value="1"/>
</dbReference>
<comment type="subcellular location">
    <subcellularLocation>
        <location evidence="19">Secreted</location>
    </subcellularLocation>
</comment>
<keyword evidence="13 19" id="KW-0376">Hydrogen peroxide</keyword>
<feature type="binding site" evidence="16">
    <location>
        <position position="73"/>
    </location>
    <ligand>
        <name>Ca(2+)</name>
        <dbReference type="ChEBI" id="CHEBI:29108"/>
        <label>1</label>
    </ligand>
</feature>
<feature type="binding site" evidence="16">
    <location>
        <position position="80"/>
    </location>
    <ligand>
        <name>Ca(2+)</name>
        <dbReference type="ChEBI" id="CHEBI:29108"/>
        <label>1</label>
    </ligand>
</feature>
<feature type="binding site" evidence="16">
    <location>
        <position position="201"/>
    </location>
    <ligand>
        <name>Ca(2+)</name>
        <dbReference type="ChEBI" id="CHEBI:29108"/>
        <label>2</label>
    </ligand>
</feature>
<evidence type="ECO:0000256" key="18">
    <source>
        <dbReference type="PIRSR" id="PIRSR600823-5"/>
    </source>
</evidence>
<evidence type="ECO:0000256" key="5">
    <source>
        <dbReference type="ARBA" id="ARBA00022559"/>
    </source>
</evidence>
<comment type="function">
    <text evidence="2">Removal of H(2)O(2), oxidation of toxic reductants, biosynthesis and degradation of lignin, suberization, auxin catabolism, response to environmental stresses such as wounding, pathogen attack and oxidative stress. These functions might be dependent on each isozyme/isoform in each plant tissue.</text>
</comment>
<dbReference type="GO" id="GO:0005576">
    <property type="term" value="C:extracellular region"/>
    <property type="evidence" value="ECO:0007669"/>
    <property type="project" value="UniProtKB-SubCell"/>
</dbReference>
<feature type="binding site" evidence="16">
    <location>
        <position position="257"/>
    </location>
    <ligand>
        <name>Ca(2+)</name>
        <dbReference type="ChEBI" id="CHEBI:29108"/>
        <label>2</label>
    </ligand>
</feature>
<reference evidence="21" key="2">
    <citation type="submission" date="2023-06" db="EMBL/GenBank/DDBJ databases">
        <authorList>
            <person name="Ma L."/>
            <person name="Liu K.-W."/>
            <person name="Li Z."/>
            <person name="Hsiao Y.-Y."/>
            <person name="Qi Y."/>
            <person name="Fu T."/>
            <person name="Tang G."/>
            <person name="Zhang D."/>
            <person name="Sun W.-H."/>
            <person name="Liu D.-K."/>
            <person name="Li Y."/>
            <person name="Chen G.-Z."/>
            <person name="Liu X.-D."/>
            <person name="Liao X.-Y."/>
            <person name="Jiang Y.-T."/>
            <person name="Yu X."/>
            <person name="Hao Y."/>
            <person name="Huang J."/>
            <person name="Zhao X.-W."/>
            <person name="Ke S."/>
            <person name="Chen Y.-Y."/>
            <person name="Wu W.-L."/>
            <person name="Hsu J.-L."/>
            <person name="Lin Y.-F."/>
            <person name="Huang M.-D."/>
            <person name="Li C.-Y."/>
            <person name="Huang L."/>
            <person name="Wang Z.-W."/>
            <person name="Zhao X."/>
            <person name="Zhong W.-Y."/>
            <person name="Peng D.-H."/>
            <person name="Ahmad S."/>
            <person name="Lan S."/>
            <person name="Zhang J.-S."/>
            <person name="Tsai W.-C."/>
            <person name="Van De Peer Y."/>
            <person name="Liu Z.-J."/>
        </authorList>
    </citation>
    <scope>NUCLEOTIDE SEQUENCE</scope>
    <source>
        <strain evidence="21">CP</strain>
        <tissue evidence="21">Leaves</tissue>
    </source>
</reference>
<dbReference type="InterPro" id="IPR002016">
    <property type="entry name" value="Haem_peroxidase"/>
</dbReference>
<comment type="cofactor">
    <cofactor evidence="16 19">
        <name>Ca(2+)</name>
        <dbReference type="ChEBI" id="CHEBI:29108"/>
    </cofactor>
    <text evidence="16 19">Binds 2 calcium ions per subunit.</text>
</comment>
<dbReference type="PROSITE" id="PS00435">
    <property type="entry name" value="PEROXIDASE_1"/>
    <property type="match status" value="1"/>
</dbReference>
<keyword evidence="19" id="KW-0964">Secreted</keyword>
<keyword evidence="6 19" id="KW-0349">Heme</keyword>
<evidence type="ECO:0000256" key="12">
    <source>
        <dbReference type="ARBA" id="ARBA00023283"/>
    </source>
</evidence>
<dbReference type="PROSITE" id="PS00436">
    <property type="entry name" value="PEROXIDASE_2"/>
    <property type="match status" value="1"/>
</dbReference>
<comment type="similarity">
    <text evidence="3">Belongs to the peroxidase family. Ascorbate peroxidase subfamily.</text>
</comment>
<evidence type="ECO:0000259" key="20">
    <source>
        <dbReference type="PROSITE" id="PS50873"/>
    </source>
</evidence>
<dbReference type="InterPro" id="IPR033905">
    <property type="entry name" value="Secretory_peroxidase"/>
</dbReference>
<comment type="cofactor">
    <cofactor evidence="16 19">
        <name>heme b</name>
        <dbReference type="ChEBI" id="CHEBI:60344"/>
    </cofactor>
    <text evidence="16 19">Binds 1 heme b (iron(II)-protoporphyrin IX) group per subunit.</text>
</comment>
<evidence type="ECO:0000313" key="21">
    <source>
        <dbReference type="EMBL" id="KAK1295785.1"/>
    </source>
</evidence>
<dbReference type="FunFam" id="1.10.520.10:FF:000008">
    <property type="entry name" value="Peroxidase"/>
    <property type="match status" value="1"/>
</dbReference>
<comment type="catalytic activity">
    <reaction evidence="1 19">
        <text>2 a phenolic donor + H2O2 = 2 a phenolic radical donor + 2 H2O</text>
        <dbReference type="Rhea" id="RHEA:56136"/>
        <dbReference type="ChEBI" id="CHEBI:15377"/>
        <dbReference type="ChEBI" id="CHEBI:16240"/>
        <dbReference type="ChEBI" id="CHEBI:139520"/>
        <dbReference type="ChEBI" id="CHEBI:139521"/>
        <dbReference type="EC" id="1.11.1.7"/>
    </reaction>
</comment>
<evidence type="ECO:0000256" key="14">
    <source>
        <dbReference type="PIRSR" id="PIRSR600823-1"/>
    </source>
</evidence>
<keyword evidence="19" id="KW-0732">Signal</keyword>
<feature type="binding site" description="axial binding residue" evidence="16">
    <location>
        <position position="200"/>
    </location>
    <ligand>
        <name>heme b</name>
        <dbReference type="ChEBI" id="CHEBI:60344"/>
    </ligand>
    <ligandPart>
        <name>Fe</name>
        <dbReference type="ChEBI" id="CHEBI:18248"/>
    </ligandPart>
</feature>
<dbReference type="GO" id="GO:0042744">
    <property type="term" value="P:hydrogen peroxide catabolic process"/>
    <property type="evidence" value="ECO:0007669"/>
    <property type="project" value="UniProtKB-KW"/>
</dbReference>
<feature type="binding site" evidence="16">
    <location>
        <position position="76"/>
    </location>
    <ligand>
        <name>Ca(2+)</name>
        <dbReference type="ChEBI" id="CHEBI:29108"/>
        <label>1</label>
    </ligand>
</feature>
<proteinExistence type="inferred from homology"/>
<evidence type="ECO:0000256" key="19">
    <source>
        <dbReference type="RuleBase" id="RU362060"/>
    </source>
</evidence>
<dbReference type="EC" id="1.11.1.7" evidence="4 19"/>
<dbReference type="GO" id="GO:0020037">
    <property type="term" value="F:heme binding"/>
    <property type="evidence" value="ECO:0007669"/>
    <property type="project" value="UniProtKB-UniRule"/>
</dbReference>
<evidence type="ECO:0000256" key="8">
    <source>
        <dbReference type="ARBA" id="ARBA00022837"/>
    </source>
</evidence>
<evidence type="ECO:0000256" key="2">
    <source>
        <dbReference type="ARBA" id="ARBA00002322"/>
    </source>
</evidence>
<keyword evidence="10 16" id="KW-0408">Iron</keyword>